<evidence type="ECO:0000259" key="3">
    <source>
        <dbReference type="Pfam" id="PF26347"/>
    </source>
</evidence>
<evidence type="ECO:0000313" key="5">
    <source>
        <dbReference type="Proteomes" id="UP000050331"/>
    </source>
</evidence>
<dbReference type="InterPro" id="IPR048198">
    <property type="entry name" value="YtrI"/>
</dbReference>
<proteinExistence type="predicted"/>
<evidence type="ECO:0000313" key="4">
    <source>
        <dbReference type="EMBL" id="ALX48353.1"/>
    </source>
</evidence>
<keyword evidence="5" id="KW-1185">Reference proteome</keyword>
<accession>A0A0U4E662</accession>
<dbReference type="STRING" id="1472767.AOX59_06855"/>
<dbReference type="Pfam" id="PF26347">
    <property type="entry name" value="YtrI_sporulation"/>
    <property type="match status" value="1"/>
</dbReference>
<reference evidence="4 5" key="1">
    <citation type="submission" date="2016-01" db="EMBL/GenBank/DDBJ databases">
        <title>Complete genome sequence of strain Lentibacillus amyloliquefaciens LAM0015T isolated from saline sediment.</title>
        <authorList>
            <person name="Wang J.-L."/>
            <person name="He M.-X."/>
        </authorList>
    </citation>
    <scope>NUCLEOTIDE SEQUENCE [LARGE SCALE GENOMIC DNA]</scope>
    <source>
        <strain evidence="4 5">LAM0015</strain>
    </source>
</reference>
<keyword evidence="2" id="KW-1133">Transmembrane helix</keyword>
<organism evidence="4 5">
    <name type="scientific">Lentibacillus amyloliquefaciens</name>
    <dbReference type="NCBI Taxonomy" id="1472767"/>
    <lineage>
        <taxon>Bacteria</taxon>
        <taxon>Bacillati</taxon>
        <taxon>Bacillota</taxon>
        <taxon>Bacilli</taxon>
        <taxon>Bacillales</taxon>
        <taxon>Bacillaceae</taxon>
        <taxon>Lentibacillus</taxon>
    </lineage>
</organism>
<dbReference type="RefSeq" id="WP_068443718.1">
    <property type="nucleotide sequence ID" value="NZ_CP013862.1"/>
</dbReference>
<dbReference type="Proteomes" id="UP000050331">
    <property type="component" value="Chromosome"/>
</dbReference>
<feature type="transmembrane region" description="Helical" evidence="2">
    <location>
        <begin position="12"/>
        <end position="33"/>
    </location>
</feature>
<dbReference type="AlphaFoldDB" id="A0A0U4E662"/>
<evidence type="ECO:0000256" key="1">
    <source>
        <dbReference type="SAM" id="Coils"/>
    </source>
</evidence>
<dbReference type="NCBIfam" id="NF041479">
    <property type="entry name" value="spor_membprot_YtrI"/>
    <property type="match status" value="1"/>
</dbReference>
<gene>
    <name evidence="4" type="ORF">AOX59_06855</name>
</gene>
<dbReference type="EMBL" id="CP013862">
    <property type="protein sequence ID" value="ALX48353.1"/>
    <property type="molecule type" value="Genomic_DNA"/>
</dbReference>
<keyword evidence="1" id="KW-0175">Coiled coil</keyword>
<keyword evidence="2" id="KW-0812">Transmembrane</keyword>
<sequence length="166" mass="19068">MHIPPYHKKSSVQRFLVGAFIGSVVAYFIFVYMHGSMYGQLLEENRNLKSEVRELEQQNDALLEDNENLDEQAKEPIKVETIEITIINEEDLPDKLIIHDLKELMKDEINHIIGKDLSIIAESDGLLEATIQNKVFTIDDFEFQFTVEKLYLTPTVKISVEATIAD</sequence>
<feature type="domain" description="Sporulation membrane protein YtrI C-terminal" evidence="3">
    <location>
        <begin position="81"/>
        <end position="162"/>
    </location>
</feature>
<name>A0A0U4E662_9BACI</name>
<feature type="coiled-coil region" evidence="1">
    <location>
        <begin position="38"/>
        <end position="75"/>
    </location>
</feature>
<protein>
    <recommendedName>
        <fullName evidence="3">Sporulation membrane protein YtrI C-terminal domain-containing protein</fullName>
    </recommendedName>
</protein>
<dbReference type="OrthoDB" id="2691164at2"/>
<dbReference type="InterPro" id="IPR058620">
    <property type="entry name" value="YtrI_C"/>
</dbReference>
<evidence type="ECO:0000256" key="2">
    <source>
        <dbReference type="SAM" id="Phobius"/>
    </source>
</evidence>
<keyword evidence="2" id="KW-0472">Membrane</keyword>
<dbReference type="KEGG" id="lao:AOX59_06855"/>